<protein>
    <recommendedName>
        <fullName evidence="3">Thioredoxin domain-containing protein</fullName>
    </recommendedName>
</protein>
<keyword evidence="2" id="KW-1185">Reference proteome</keyword>
<name>G9ET28_9GAMM</name>
<evidence type="ECO:0000313" key="2">
    <source>
        <dbReference type="Proteomes" id="UP000002770"/>
    </source>
</evidence>
<evidence type="ECO:0008006" key="3">
    <source>
        <dbReference type="Google" id="ProtNLM"/>
    </source>
</evidence>
<dbReference type="EMBL" id="JH413847">
    <property type="protein sequence ID" value="EHL29495.1"/>
    <property type="molecule type" value="Genomic_DNA"/>
</dbReference>
<dbReference type="InterPro" id="IPR036249">
    <property type="entry name" value="Thioredoxin-like_sf"/>
</dbReference>
<dbReference type="HOGENOM" id="CLU_109681_0_0_6"/>
<evidence type="ECO:0000313" key="1">
    <source>
        <dbReference type="EMBL" id="EHL29495.1"/>
    </source>
</evidence>
<accession>G9ET28</accession>
<proteinExistence type="predicted"/>
<dbReference type="Proteomes" id="UP000002770">
    <property type="component" value="Unassembled WGS sequence"/>
</dbReference>
<organism evidence="1 2">
    <name type="scientific">Legionella drancourtii LLAP12</name>
    <dbReference type="NCBI Taxonomy" id="658187"/>
    <lineage>
        <taxon>Bacteria</taxon>
        <taxon>Pseudomonadati</taxon>
        <taxon>Pseudomonadota</taxon>
        <taxon>Gammaproteobacteria</taxon>
        <taxon>Legionellales</taxon>
        <taxon>Legionellaceae</taxon>
        <taxon>Legionella</taxon>
    </lineage>
</organism>
<dbReference type="InParanoid" id="G9ET28"/>
<reference evidence="1 2" key="1">
    <citation type="journal article" date="2011" name="BMC Genomics">
        <title>Insight into cross-talk between intra-amoebal pathogens.</title>
        <authorList>
            <person name="Gimenez G."/>
            <person name="Bertelli C."/>
            <person name="Moliner C."/>
            <person name="Robert C."/>
            <person name="Raoult D."/>
            <person name="Fournier P.E."/>
            <person name="Greub G."/>
        </authorList>
    </citation>
    <scope>NUCLEOTIDE SEQUENCE [LARGE SCALE GENOMIC DNA]</scope>
    <source>
        <strain evidence="1 2">LLAP12</strain>
    </source>
</reference>
<gene>
    <name evidence="1" type="ORF">LDG_8457</name>
</gene>
<dbReference type="STRING" id="658187.LDG_8457"/>
<sequence>MLVAVFAAPGIAAYLFYQHPSWLGSATVNKGTLLNPPVRVNALTGSAKWRIVFWTPDACDATCLKELDTLARVRLALGRKLYQVEQWLILGDKAPILSPEAQATLKELDFHVAQLSTAEVNAQEVLFSEAKVFLADPNNYLILSYAPSANPDDVYKDLKLLLNTTEKNG</sequence>
<dbReference type="AlphaFoldDB" id="G9ET28"/>
<dbReference type="SUPFAM" id="SSF52833">
    <property type="entry name" value="Thioredoxin-like"/>
    <property type="match status" value="1"/>
</dbReference>
<dbReference type="eggNOG" id="COG1999">
    <property type="taxonomic scope" value="Bacteria"/>
</dbReference>